<dbReference type="GO" id="GO:0004831">
    <property type="term" value="F:tyrosine-tRNA ligase activity"/>
    <property type="evidence" value="ECO:0007669"/>
    <property type="project" value="UniProtKB-UniRule"/>
</dbReference>
<reference evidence="11" key="1">
    <citation type="submission" date="2017-09" db="EMBL/GenBank/DDBJ databases">
        <title>Depth-based differentiation of microbial function through sediment-hosted aquifers and enrichment of novel symbionts in the deep terrestrial subsurface.</title>
        <authorList>
            <person name="Probst A.J."/>
            <person name="Ladd B."/>
            <person name="Jarett J.K."/>
            <person name="Geller-Mcgrath D.E."/>
            <person name="Sieber C.M.K."/>
            <person name="Emerson J.B."/>
            <person name="Anantharaman K."/>
            <person name="Thomas B.C."/>
            <person name="Malmstrom R."/>
            <person name="Stieglmeier M."/>
            <person name="Klingl A."/>
            <person name="Woyke T."/>
            <person name="Ryan C.M."/>
            <person name="Banfield J.F."/>
        </authorList>
    </citation>
    <scope>NUCLEOTIDE SEQUENCE [LARGE SCALE GENOMIC DNA]</scope>
</reference>
<evidence type="ECO:0000256" key="8">
    <source>
        <dbReference type="NCBIfam" id="TIGR00234"/>
    </source>
</evidence>
<keyword evidence="3 9" id="KW-0547">Nucleotide-binding</keyword>
<evidence type="ECO:0000256" key="3">
    <source>
        <dbReference type="ARBA" id="ARBA00022741"/>
    </source>
</evidence>
<dbReference type="AlphaFoldDB" id="A0A2M7WU26"/>
<organism evidence="10 11">
    <name type="scientific">Candidatus Zambryskibacteria bacterium CG_4_9_14_3_um_filter_40_16</name>
    <dbReference type="NCBI Taxonomy" id="1975111"/>
    <lineage>
        <taxon>Bacteria</taxon>
        <taxon>Candidatus Zambryskiibacteriota</taxon>
    </lineage>
</organism>
<keyword evidence="5 9" id="KW-0648">Protein biosynthesis</keyword>
<dbReference type="NCBIfam" id="TIGR00234">
    <property type="entry name" value="tyrS"/>
    <property type="match status" value="1"/>
</dbReference>
<dbReference type="SUPFAM" id="SSF55174">
    <property type="entry name" value="Alpha-L RNA-binding motif"/>
    <property type="match status" value="1"/>
</dbReference>
<name>A0A2M7WU26_9BACT</name>
<evidence type="ECO:0000256" key="7">
    <source>
        <dbReference type="ARBA" id="ARBA00048248"/>
    </source>
</evidence>
<dbReference type="SUPFAM" id="SSF52374">
    <property type="entry name" value="Nucleotidylyl transferase"/>
    <property type="match status" value="1"/>
</dbReference>
<dbReference type="InterPro" id="IPR014729">
    <property type="entry name" value="Rossmann-like_a/b/a_fold"/>
</dbReference>
<dbReference type="Pfam" id="PF00579">
    <property type="entry name" value="tRNA-synt_1b"/>
    <property type="match status" value="2"/>
</dbReference>
<dbReference type="GO" id="GO:0005829">
    <property type="term" value="C:cytosol"/>
    <property type="evidence" value="ECO:0007669"/>
    <property type="project" value="TreeGrafter"/>
</dbReference>
<dbReference type="EC" id="6.1.1.1" evidence="1 8"/>
<keyword evidence="4 9" id="KW-0067">ATP-binding</keyword>
<keyword evidence="2 9" id="KW-0436">Ligase</keyword>
<dbReference type="Gene3D" id="1.10.240.10">
    <property type="entry name" value="Tyrosyl-Transfer RNA Synthetase"/>
    <property type="match status" value="1"/>
</dbReference>
<evidence type="ECO:0000256" key="5">
    <source>
        <dbReference type="ARBA" id="ARBA00022917"/>
    </source>
</evidence>
<comment type="catalytic activity">
    <reaction evidence="7">
        <text>tRNA(Tyr) + L-tyrosine + ATP = L-tyrosyl-tRNA(Tyr) + AMP + diphosphate + H(+)</text>
        <dbReference type="Rhea" id="RHEA:10220"/>
        <dbReference type="Rhea" id="RHEA-COMP:9706"/>
        <dbReference type="Rhea" id="RHEA-COMP:9707"/>
        <dbReference type="ChEBI" id="CHEBI:15378"/>
        <dbReference type="ChEBI" id="CHEBI:30616"/>
        <dbReference type="ChEBI" id="CHEBI:33019"/>
        <dbReference type="ChEBI" id="CHEBI:58315"/>
        <dbReference type="ChEBI" id="CHEBI:78442"/>
        <dbReference type="ChEBI" id="CHEBI:78536"/>
        <dbReference type="ChEBI" id="CHEBI:456215"/>
        <dbReference type="EC" id="6.1.1.1"/>
    </reaction>
</comment>
<dbReference type="PANTHER" id="PTHR11766">
    <property type="entry name" value="TYROSYL-TRNA SYNTHETASE"/>
    <property type="match status" value="1"/>
</dbReference>
<evidence type="ECO:0000313" key="10">
    <source>
        <dbReference type="EMBL" id="PJA33433.1"/>
    </source>
</evidence>
<dbReference type="GO" id="GO:0006437">
    <property type="term" value="P:tyrosyl-tRNA aminoacylation"/>
    <property type="evidence" value="ECO:0007669"/>
    <property type="project" value="UniProtKB-UniRule"/>
</dbReference>
<evidence type="ECO:0000256" key="9">
    <source>
        <dbReference type="RuleBase" id="RU363036"/>
    </source>
</evidence>
<dbReference type="EMBL" id="PFXE01000039">
    <property type="protein sequence ID" value="PJA33433.1"/>
    <property type="molecule type" value="Genomic_DNA"/>
</dbReference>
<dbReference type="PRINTS" id="PR01040">
    <property type="entry name" value="TRNASYNTHTYR"/>
</dbReference>
<comment type="similarity">
    <text evidence="9">Belongs to the class-I aminoacyl-tRNA synthetase family.</text>
</comment>
<dbReference type="Gene3D" id="3.40.50.620">
    <property type="entry name" value="HUPs"/>
    <property type="match status" value="1"/>
</dbReference>
<evidence type="ECO:0000256" key="6">
    <source>
        <dbReference type="ARBA" id="ARBA00023146"/>
    </source>
</evidence>
<dbReference type="Proteomes" id="UP000231487">
    <property type="component" value="Unassembled WGS sequence"/>
</dbReference>
<evidence type="ECO:0000256" key="1">
    <source>
        <dbReference type="ARBA" id="ARBA00013160"/>
    </source>
</evidence>
<dbReference type="GO" id="GO:0005524">
    <property type="term" value="F:ATP binding"/>
    <property type="evidence" value="ECO:0007669"/>
    <property type="project" value="UniProtKB-KW"/>
</dbReference>
<dbReference type="PANTHER" id="PTHR11766:SF1">
    <property type="entry name" value="TYROSINE--TRNA LIGASE"/>
    <property type="match status" value="1"/>
</dbReference>
<evidence type="ECO:0000256" key="4">
    <source>
        <dbReference type="ARBA" id="ARBA00022840"/>
    </source>
</evidence>
<evidence type="ECO:0000256" key="2">
    <source>
        <dbReference type="ARBA" id="ARBA00022598"/>
    </source>
</evidence>
<dbReference type="InterPro" id="IPR002307">
    <property type="entry name" value="Tyr-tRNA-ligase"/>
</dbReference>
<keyword evidence="6 9" id="KW-0030">Aminoacyl-tRNA synthetase</keyword>
<dbReference type="InterPro" id="IPR002305">
    <property type="entry name" value="aa-tRNA-synth_Ic"/>
</dbReference>
<dbReference type="InterPro" id="IPR024088">
    <property type="entry name" value="Tyr-tRNA-ligase_bac-type"/>
</dbReference>
<evidence type="ECO:0000313" key="11">
    <source>
        <dbReference type="Proteomes" id="UP000231487"/>
    </source>
</evidence>
<comment type="caution">
    <text evidence="10">The sequence shown here is derived from an EMBL/GenBank/DDBJ whole genome shotgun (WGS) entry which is preliminary data.</text>
</comment>
<gene>
    <name evidence="10" type="primary">tyrS</name>
    <name evidence="10" type="ORF">CO184_01970</name>
</gene>
<proteinExistence type="inferred from homology"/>
<sequence>MKSEINNKIDTNSPDLLKRGIREFIDPEGEFQKKLETNPKAVVIKFGVDPTRPDIHIGHAVILRKLRQFQDMGCKVVFLIGDFTSLIGDPTGNSKVRPEISQKEIEFNMKTYLDQVGKILKTTPDVFSWIRNSDWFLSISDLLVSTPVTYTDNMTKASVTFAPNSFFAKTAVYDSTRMQKTHLNKNQIHDVTPRTFISTLRFITHSRLINRDMFQERIRAGEELYMHEMIYPILQGLDSSILERVYGACDLEVGGTDQTFNMLIGRDIMRLSKQKPQAVLSFDILEGLDGKEKMSKSLNNYIAITDSPDDMYGKVMSIPDTSIVNYFTLCTYSPLVEIKKLEDVLKKGKENPMNIKKRLAREIVEIYHGKKLATDAEKNFIKTFSKKEIPDNTKEIKTKTGTTLVDALVNGGVVASKNEFKRLLDGKAIEFLESGEIIGDYNRVVDSGGTLRIGKKRFVKIIIE</sequence>
<protein>
    <recommendedName>
        <fullName evidence="1 8">Tyrosine--tRNA ligase</fullName>
        <ecNumber evidence="1 8">6.1.1.1</ecNumber>
    </recommendedName>
</protein>
<accession>A0A2M7WU26</accession>